<dbReference type="SMART" id="SM00829">
    <property type="entry name" value="PKS_ER"/>
    <property type="match status" value="1"/>
</dbReference>
<evidence type="ECO:0000313" key="3">
    <source>
        <dbReference type="Proteomes" id="UP001596378"/>
    </source>
</evidence>
<organism evidence="2 3">
    <name type="scientific">Cohnella cellulosilytica</name>
    <dbReference type="NCBI Taxonomy" id="986710"/>
    <lineage>
        <taxon>Bacteria</taxon>
        <taxon>Bacillati</taxon>
        <taxon>Bacillota</taxon>
        <taxon>Bacilli</taxon>
        <taxon>Bacillales</taxon>
        <taxon>Paenibacillaceae</taxon>
        <taxon>Cohnella</taxon>
    </lineage>
</organism>
<dbReference type="Pfam" id="PF13602">
    <property type="entry name" value="ADH_zinc_N_2"/>
    <property type="match status" value="1"/>
</dbReference>
<proteinExistence type="predicted"/>
<dbReference type="PANTHER" id="PTHR11695:SF648">
    <property type="entry name" value="ZINC-BINDING OXIDOREDUCTASE"/>
    <property type="match status" value="1"/>
</dbReference>
<feature type="domain" description="Enoyl reductase (ER)" evidence="1">
    <location>
        <begin position="10"/>
        <end position="318"/>
    </location>
</feature>
<dbReference type="EMBL" id="JBHTAI010000002">
    <property type="protein sequence ID" value="MFC7147818.1"/>
    <property type="molecule type" value="Genomic_DNA"/>
</dbReference>
<sequence>MKAVVCTRYGSPDVLELQETEKPVPKSNEVRIRVRATSVGPSDCAFRKSDPVLIRFMYGFRKPKYPILGTELAGEVEAVGADVSGFKTGDHVFGLSAKTFGAYAEYKCLPEAAPLAVKPAAFTYEEAVAVCDGGLTALTFLRDKAKVGRGQKVLINGASGAVGIYAVQLAKHYGAEVTGVCSAGNAELVRAMGADRVVDYGKEDFAASGHTYDVIFDAVGKRSYRQCKRALTAKGIYLTTVPSLSILYHMLSTAAFGGRKAMFAAAGLMQNKDNLAYIRQLCEAGALRPVIDRRYPMEQIAEAHRYVDTGRKKGNVVIAIEP</sequence>
<dbReference type="SUPFAM" id="SSF50129">
    <property type="entry name" value="GroES-like"/>
    <property type="match status" value="1"/>
</dbReference>
<evidence type="ECO:0000313" key="2">
    <source>
        <dbReference type="EMBL" id="MFC7147818.1"/>
    </source>
</evidence>
<dbReference type="RefSeq" id="WP_378048021.1">
    <property type="nucleotide sequence ID" value="NZ_JBHMDN010000016.1"/>
</dbReference>
<protein>
    <submittedName>
        <fullName evidence="2">NAD(P)-dependent alcohol dehydrogenase</fullName>
    </submittedName>
</protein>
<accession>A0ABW2F408</accession>
<dbReference type="PANTHER" id="PTHR11695">
    <property type="entry name" value="ALCOHOL DEHYDROGENASE RELATED"/>
    <property type="match status" value="1"/>
</dbReference>
<dbReference type="CDD" id="cd08267">
    <property type="entry name" value="MDR1"/>
    <property type="match status" value="1"/>
</dbReference>
<name>A0ABW2F408_9BACL</name>
<dbReference type="Gene3D" id="3.40.50.720">
    <property type="entry name" value="NAD(P)-binding Rossmann-like Domain"/>
    <property type="match status" value="1"/>
</dbReference>
<gene>
    <name evidence="2" type="ORF">ACFQMJ_04650</name>
</gene>
<dbReference type="InterPro" id="IPR050700">
    <property type="entry name" value="YIM1/Zinc_Alcohol_DH_Fams"/>
</dbReference>
<dbReference type="InterPro" id="IPR020843">
    <property type="entry name" value="ER"/>
</dbReference>
<keyword evidence="3" id="KW-1185">Reference proteome</keyword>
<comment type="caution">
    <text evidence="2">The sequence shown here is derived from an EMBL/GenBank/DDBJ whole genome shotgun (WGS) entry which is preliminary data.</text>
</comment>
<dbReference type="Pfam" id="PF08240">
    <property type="entry name" value="ADH_N"/>
    <property type="match status" value="1"/>
</dbReference>
<dbReference type="InterPro" id="IPR013154">
    <property type="entry name" value="ADH-like_N"/>
</dbReference>
<reference evidence="3" key="1">
    <citation type="journal article" date="2019" name="Int. J. Syst. Evol. Microbiol.">
        <title>The Global Catalogue of Microorganisms (GCM) 10K type strain sequencing project: providing services to taxonomists for standard genome sequencing and annotation.</title>
        <authorList>
            <consortium name="The Broad Institute Genomics Platform"/>
            <consortium name="The Broad Institute Genome Sequencing Center for Infectious Disease"/>
            <person name="Wu L."/>
            <person name="Ma J."/>
        </authorList>
    </citation>
    <scope>NUCLEOTIDE SEQUENCE [LARGE SCALE GENOMIC DNA]</scope>
    <source>
        <strain evidence="3">KCTC 12907</strain>
    </source>
</reference>
<dbReference type="InterPro" id="IPR011032">
    <property type="entry name" value="GroES-like_sf"/>
</dbReference>
<evidence type="ECO:0000259" key="1">
    <source>
        <dbReference type="SMART" id="SM00829"/>
    </source>
</evidence>
<dbReference type="Gene3D" id="3.90.180.10">
    <property type="entry name" value="Medium-chain alcohol dehydrogenases, catalytic domain"/>
    <property type="match status" value="1"/>
</dbReference>
<dbReference type="SUPFAM" id="SSF51735">
    <property type="entry name" value="NAD(P)-binding Rossmann-fold domains"/>
    <property type="match status" value="1"/>
</dbReference>
<dbReference type="Proteomes" id="UP001596378">
    <property type="component" value="Unassembled WGS sequence"/>
</dbReference>
<dbReference type="InterPro" id="IPR036291">
    <property type="entry name" value="NAD(P)-bd_dom_sf"/>
</dbReference>